<keyword evidence="1" id="KW-0732">Signal</keyword>
<evidence type="ECO:0000313" key="3">
    <source>
        <dbReference type="Proteomes" id="UP001151760"/>
    </source>
</evidence>
<proteinExistence type="predicted"/>
<evidence type="ECO:0000256" key="1">
    <source>
        <dbReference type="SAM" id="SignalP"/>
    </source>
</evidence>
<sequence>MWALFGLKAIQLLAALSRCDELRWAVNSSEWEDMFILYCRRAASEDLRLARESNGLCADLTAVIEEREHFINKLDILVDRFWERSLSRAREKNLFIEKLKGNMESGGVLTFFKALPTIPFEREGNQFLGEDCFGRAVAPGLGGGVLVFQDEEAAILEFSFPFWGCSWFFTGCAVATRVGGGVPVFQEGEAMIWLSSLYSETRHELTAMMTGCSIFSRKKLFKFICFELIVMEGYLLEVFNVDFSSSVLASVGVSKVADRAD</sequence>
<name>A0ABQ4X6E9_9ASTR</name>
<protein>
    <submittedName>
        <fullName evidence="2">Uncharacterized protein</fullName>
    </submittedName>
</protein>
<dbReference type="EMBL" id="BQNB010009233">
    <property type="protein sequence ID" value="GJS60623.1"/>
    <property type="molecule type" value="Genomic_DNA"/>
</dbReference>
<dbReference type="Proteomes" id="UP001151760">
    <property type="component" value="Unassembled WGS sequence"/>
</dbReference>
<organism evidence="2 3">
    <name type="scientific">Tanacetum coccineum</name>
    <dbReference type="NCBI Taxonomy" id="301880"/>
    <lineage>
        <taxon>Eukaryota</taxon>
        <taxon>Viridiplantae</taxon>
        <taxon>Streptophyta</taxon>
        <taxon>Embryophyta</taxon>
        <taxon>Tracheophyta</taxon>
        <taxon>Spermatophyta</taxon>
        <taxon>Magnoliopsida</taxon>
        <taxon>eudicotyledons</taxon>
        <taxon>Gunneridae</taxon>
        <taxon>Pentapetalae</taxon>
        <taxon>asterids</taxon>
        <taxon>campanulids</taxon>
        <taxon>Asterales</taxon>
        <taxon>Asteraceae</taxon>
        <taxon>Asteroideae</taxon>
        <taxon>Anthemideae</taxon>
        <taxon>Anthemidinae</taxon>
        <taxon>Tanacetum</taxon>
    </lineage>
</organism>
<keyword evidence="3" id="KW-1185">Reference proteome</keyword>
<reference evidence="2" key="1">
    <citation type="journal article" date="2022" name="Int. J. Mol. Sci.">
        <title>Draft Genome of Tanacetum Coccineum: Genomic Comparison of Closely Related Tanacetum-Family Plants.</title>
        <authorList>
            <person name="Yamashiro T."/>
            <person name="Shiraishi A."/>
            <person name="Nakayama K."/>
            <person name="Satake H."/>
        </authorList>
    </citation>
    <scope>NUCLEOTIDE SEQUENCE</scope>
</reference>
<gene>
    <name evidence="2" type="ORF">Tco_0655407</name>
</gene>
<feature type="signal peptide" evidence="1">
    <location>
        <begin position="1"/>
        <end position="19"/>
    </location>
</feature>
<evidence type="ECO:0000313" key="2">
    <source>
        <dbReference type="EMBL" id="GJS60623.1"/>
    </source>
</evidence>
<accession>A0ABQ4X6E9</accession>
<reference evidence="2" key="2">
    <citation type="submission" date="2022-01" db="EMBL/GenBank/DDBJ databases">
        <authorList>
            <person name="Yamashiro T."/>
            <person name="Shiraishi A."/>
            <person name="Satake H."/>
            <person name="Nakayama K."/>
        </authorList>
    </citation>
    <scope>NUCLEOTIDE SEQUENCE</scope>
</reference>
<comment type="caution">
    <text evidence="2">The sequence shown here is derived from an EMBL/GenBank/DDBJ whole genome shotgun (WGS) entry which is preliminary data.</text>
</comment>
<feature type="chain" id="PRO_5045945223" evidence="1">
    <location>
        <begin position="20"/>
        <end position="261"/>
    </location>
</feature>